<dbReference type="Pfam" id="PF04832">
    <property type="entry name" value="SOUL"/>
    <property type="match status" value="1"/>
</dbReference>
<keyword evidence="1" id="KW-0732">Signal</keyword>
<dbReference type="Proteomes" id="UP001143304">
    <property type="component" value="Unassembled WGS sequence"/>
</dbReference>
<evidence type="ECO:0000256" key="1">
    <source>
        <dbReference type="SAM" id="SignalP"/>
    </source>
</evidence>
<reference evidence="2" key="1">
    <citation type="submission" date="2019-02" db="EMBL/GenBank/DDBJ databases">
        <authorList>
            <person name="Li S.-H."/>
        </authorList>
    </citation>
    <scope>NUCLEOTIDE SEQUENCE</scope>
    <source>
        <strain evidence="2">IMCC11814</strain>
    </source>
</reference>
<dbReference type="InterPro" id="IPR006917">
    <property type="entry name" value="SOUL_heme-bd"/>
</dbReference>
<feature type="signal peptide" evidence="1">
    <location>
        <begin position="1"/>
        <end position="21"/>
    </location>
</feature>
<proteinExistence type="predicted"/>
<comment type="caution">
    <text evidence="2">The sequence shown here is derived from an EMBL/GenBank/DDBJ whole genome shotgun (WGS) entry which is preliminary data.</text>
</comment>
<dbReference type="InterPro" id="IPR011256">
    <property type="entry name" value="Reg_factor_effector_dom_sf"/>
</dbReference>
<gene>
    <name evidence="2" type="ORF">EYC82_11115</name>
</gene>
<keyword evidence="3" id="KW-1185">Reference proteome</keyword>
<feature type="chain" id="PRO_5046311375" evidence="1">
    <location>
        <begin position="22"/>
        <end position="186"/>
    </location>
</feature>
<dbReference type="Gene3D" id="3.20.80.10">
    <property type="entry name" value="Regulatory factor, effector binding domain"/>
    <property type="match status" value="1"/>
</dbReference>
<protein>
    <submittedName>
        <fullName evidence="2">Heme-binding protein</fullName>
    </submittedName>
</protein>
<dbReference type="RefSeq" id="WP_279249609.1">
    <property type="nucleotide sequence ID" value="NZ_SHNO01000001.1"/>
</dbReference>
<dbReference type="PANTHER" id="PTHR11220:SF58">
    <property type="entry name" value="SOUL HEME-BINDING FAMILY PROTEIN"/>
    <property type="match status" value="1"/>
</dbReference>
<organism evidence="2 3">
    <name type="scientific">Candidatus Marimicrobium litorale</name>
    <dbReference type="NCBI Taxonomy" id="2518991"/>
    <lineage>
        <taxon>Bacteria</taxon>
        <taxon>Pseudomonadati</taxon>
        <taxon>Pseudomonadota</taxon>
        <taxon>Gammaproteobacteria</taxon>
        <taxon>Cellvibrionales</taxon>
        <taxon>Halieaceae</taxon>
        <taxon>Marimicrobium</taxon>
    </lineage>
</organism>
<evidence type="ECO:0000313" key="3">
    <source>
        <dbReference type="Proteomes" id="UP001143304"/>
    </source>
</evidence>
<dbReference type="PANTHER" id="PTHR11220">
    <property type="entry name" value="HEME-BINDING PROTEIN-RELATED"/>
    <property type="match status" value="1"/>
</dbReference>
<sequence>MTFKHFFIVLGLAGFAAMGYAIEEPAYDTTQQIDNVELRDYAASIQARTTMASDDSSSSSFRRLANYIFGGNTQEQSIAMTAPVETHTTADGYMAFTLPSQYAMAQLPSPNDQSVSLHAVPARRLAVIEFGGWATKGRVEEKSRELLAVLEANNIQPVGEPFLNQYNPPWTLPWNRRNEVAVPVGL</sequence>
<accession>A0ABT3T6J7</accession>
<evidence type="ECO:0000313" key="2">
    <source>
        <dbReference type="EMBL" id="MCX2977904.1"/>
    </source>
</evidence>
<dbReference type="EMBL" id="SHNO01000001">
    <property type="protein sequence ID" value="MCX2977904.1"/>
    <property type="molecule type" value="Genomic_DNA"/>
</dbReference>
<dbReference type="SUPFAM" id="SSF55136">
    <property type="entry name" value="Probable bacterial effector-binding domain"/>
    <property type="match status" value="1"/>
</dbReference>
<name>A0ABT3T6J7_9GAMM</name>